<dbReference type="SMART" id="SM00382">
    <property type="entry name" value="AAA"/>
    <property type="match status" value="1"/>
</dbReference>
<organism evidence="6">
    <name type="scientific">Eiseniibacteriota bacterium</name>
    <dbReference type="NCBI Taxonomy" id="2212470"/>
    <lineage>
        <taxon>Bacteria</taxon>
        <taxon>Candidatus Eiseniibacteriota</taxon>
    </lineage>
</organism>
<gene>
    <name evidence="6" type="ORF">ENR23_06175</name>
</gene>
<dbReference type="CDD" id="cd03230">
    <property type="entry name" value="ABC_DR_subfamily_A"/>
    <property type="match status" value="1"/>
</dbReference>
<evidence type="ECO:0000256" key="2">
    <source>
        <dbReference type="ARBA" id="ARBA00022448"/>
    </source>
</evidence>
<evidence type="ECO:0000256" key="1">
    <source>
        <dbReference type="ARBA" id="ARBA00005417"/>
    </source>
</evidence>
<evidence type="ECO:0000256" key="4">
    <source>
        <dbReference type="ARBA" id="ARBA00022840"/>
    </source>
</evidence>
<evidence type="ECO:0000313" key="6">
    <source>
        <dbReference type="EMBL" id="HGZ43000.1"/>
    </source>
</evidence>
<proteinExistence type="inferred from homology"/>
<dbReference type="AlphaFoldDB" id="A0A832I4A4"/>
<comment type="similarity">
    <text evidence="1">Belongs to the ABC transporter superfamily.</text>
</comment>
<comment type="caution">
    <text evidence="6">The sequence shown here is derived from an EMBL/GenBank/DDBJ whole genome shotgun (WGS) entry which is preliminary data.</text>
</comment>
<dbReference type="InterPro" id="IPR017871">
    <property type="entry name" value="ABC_transporter-like_CS"/>
</dbReference>
<feature type="domain" description="ABC transporter" evidence="5">
    <location>
        <begin position="39"/>
        <end position="273"/>
    </location>
</feature>
<reference evidence="6" key="1">
    <citation type="journal article" date="2020" name="mSystems">
        <title>Genome- and Community-Level Interaction Insights into Carbon Utilization and Element Cycling Functions of Hydrothermarchaeota in Hydrothermal Sediment.</title>
        <authorList>
            <person name="Zhou Z."/>
            <person name="Liu Y."/>
            <person name="Xu W."/>
            <person name="Pan J."/>
            <person name="Luo Z.H."/>
            <person name="Li M."/>
        </authorList>
    </citation>
    <scope>NUCLEOTIDE SEQUENCE [LARGE SCALE GENOMIC DNA]</scope>
    <source>
        <strain evidence="6">SpSt-381</strain>
    </source>
</reference>
<dbReference type="EMBL" id="DSQF01000012">
    <property type="protein sequence ID" value="HGZ43000.1"/>
    <property type="molecule type" value="Genomic_DNA"/>
</dbReference>
<dbReference type="PANTHER" id="PTHR43335:SF4">
    <property type="entry name" value="ABC TRANSPORTER, ATP-BINDING PROTEIN"/>
    <property type="match status" value="1"/>
</dbReference>
<accession>A0A832I4A4</accession>
<dbReference type="Pfam" id="PF00005">
    <property type="entry name" value="ABC_tran"/>
    <property type="match status" value="1"/>
</dbReference>
<evidence type="ECO:0000259" key="5">
    <source>
        <dbReference type="PROSITE" id="PS50893"/>
    </source>
</evidence>
<dbReference type="Gene3D" id="3.40.50.300">
    <property type="entry name" value="P-loop containing nucleotide triphosphate hydrolases"/>
    <property type="match status" value="1"/>
</dbReference>
<protein>
    <submittedName>
        <fullName evidence="6">ABC transporter ATP-binding protein</fullName>
    </submittedName>
</protein>
<evidence type="ECO:0000256" key="3">
    <source>
        <dbReference type="ARBA" id="ARBA00022741"/>
    </source>
</evidence>
<dbReference type="InterPro" id="IPR003439">
    <property type="entry name" value="ABC_transporter-like_ATP-bd"/>
</dbReference>
<dbReference type="InterPro" id="IPR027417">
    <property type="entry name" value="P-loop_NTPase"/>
</dbReference>
<keyword evidence="2" id="KW-0813">Transport</keyword>
<dbReference type="GO" id="GO:0016887">
    <property type="term" value="F:ATP hydrolysis activity"/>
    <property type="evidence" value="ECO:0007669"/>
    <property type="project" value="InterPro"/>
</dbReference>
<keyword evidence="3" id="KW-0547">Nucleotide-binding</keyword>
<dbReference type="PANTHER" id="PTHR43335">
    <property type="entry name" value="ABC TRANSPORTER, ATP-BINDING PROTEIN"/>
    <property type="match status" value="1"/>
</dbReference>
<name>A0A832I4A4_UNCEI</name>
<keyword evidence="4 6" id="KW-0067">ATP-binding</keyword>
<dbReference type="PROSITE" id="PS00211">
    <property type="entry name" value="ABC_TRANSPORTER_1"/>
    <property type="match status" value="1"/>
</dbReference>
<sequence length="362" mass="39343">MTDRTTPITPAAEHFAAANSWPQAGSRMTAARPDPGLAIQTADLTKQYRNPWTLKVTTGVEALNLGVARGEVVGYLGPNGAGKTTTLKLLLGLLKPTRGRAWLMGVPIEDRASRARLGFLPEQPYFYDYLNGREYLELAAGLSGLSGRDASRAALYWLGRVGLGERPRLLLRKYSKGMLQRLGLAAALVHGPELLILDEPMSGLDPFGRRDVRDLILEQRERGTTVLFSSHILPDVETLCDRVAIVMRGRLVRVATVGELVRDGRSSVEIRCTGSPVLELPAAWHGRLERIERPHETVFQLHDEEALQDVLALLMRAGARVRAVTPQRGSLEQLFMAAAGAARAALDASQAPDAPAAAEVPS</sequence>
<dbReference type="SUPFAM" id="SSF52540">
    <property type="entry name" value="P-loop containing nucleoside triphosphate hydrolases"/>
    <property type="match status" value="1"/>
</dbReference>
<dbReference type="GO" id="GO:0005524">
    <property type="term" value="F:ATP binding"/>
    <property type="evidence" value="ECO:0007669"/>
    <property type="project" value="UniProtKB-KW"/>
</dbReference>
<dbReference type="InterPro" id="IPR003593">
    <property type="entry name" value="AAA+_ATPase"/>
</dbReference>
<dbReference type="PROSITE" id="PS50893">
    <property type="entry name" value="ABC_TRANSPORTER_2"/>
    <property type="match status" value="1"/>
</dbReference>